<dbReference type="SMART" id="SM00231">
    <property type="entry name" value="FA58C"/>
    <property type="match status" value="1"/>
</dbReference>
<dbReference type="InterPro" id="IPR008979">
    <property type="entry name" value="Galactose-bd-like_sf"/>
</dbReference>
<feature type="chain" id="PRO_5046455248" description="F5/8 type C domain-containing protein" evidence="2">
    <location>
        <begin position="21"/>
        <end position="258"/>
    </location>
</feature>
<dbReference type="Proteomes" id="UP001642483">
    <property type="component" value="Unassembled WGS sequence"/>
</dbReference>
<keyword evidence="2" id="KW-0732">Signal</keyword>
<dbReference type="EMBL" id="CAWYQH010000068">
    <property type="protein sequence ID" value="CAK8680033.1"/>
    <property type="molecule type" value="Genomic_DNA"/>
</dbReference>
<dbReference type="Pfam" id="PF00754">
    <property type="entry name" value="F5_F8_type_C"/>
    <property type="match status" value="1"/>
</dbReference>
<dbReference type="PROSITE" id="PS50022">
    <property type="entry name" value="FA58C_3"/>
    <property type="match status" value="1"/>
</dbReference>
<organism evidence="4 5">
    <name type="scientific">Clavelina lepadiformis</name>
    <name type="common">Light-bulb sea squirt</name>
    <name type="synonym">Ascidia lepadiformis</name>
    <dbReference type="NCBI Taxonomy" id="159417"/>
    <lineage>
        <taxon>Eukaryota</taxon>
        <taxon>Metazoa</taxon>
        <taxon>Chordata</taxon>
        <taxon>Tunicata</taxon>
        <taxon>Ascidiacea</taxon>
        <taxon>Aplousobranchia</taxon>
        <taxon>Clavelinidae</taxon>
        <taxon>Clavelina</taxon>
    </lineage>
</organism>
<dbReference type="PANTHER" id="PTHR24543">
    <property type="entry name" value="MULTICOPPER OXIDASE-RELATED"/>
    <property type="match status" value="1"/>
</dbReference>
<accession>A0ABP0FK32</accession>
<feature type="signal peptide" evidence="2">
    <location>
        <begin position="1"/>
        <end position="20"/>
    </location>
</feature>
<dbReference type="CDD" id="cd00057">
    <property type="entry name" value="FA58C"/>
    <property type="match status" value="1"/>
</dbReference>
<dbReference type="PROSITE" id="PS01285">
    <property type="entry name" value="FA58C_1"/>
    <property type="match status" value="1"/>
</dbReference>
<sequence>MLVLIFVANILLLCVTSSSGQNNEICLTVSQRGALSQTSHQEQIVQGPPGRRGPQGLPGEKGDLGPTGSCQCDGIGELRGQLREFSENFHRLKLRFQNINKVTVCAVGMKDGRVLDQDISASSNWDERHADRFARLDFQKRPNSIGAWASGKNRGPPRAGEWIQVDLKSPTFLTGVVTQGRPSDYQNWVTSYKISFGNSTSEMQVMQENGSDITFQGNRDMNSYVTNMFSEPVVARYIRLIVQSWNNHSNLRLEYLIC</sequence>
<name>A0ABP0FK32_CLALP</name>
<evidence type="ECO:0000256" key="1">
    <source>
        <dbReference type="SAM" id="MobiDB-lite"/>
    </source>
</evidence>
<dbReference type="Gene3D" id="2.60.120.260">
    <property type="entry name" value="Galactose-binding domain-like"/>
    <property type="match status" value="1"/>
</dbReference>
<feature type="region of interest" description="Disordered" evidence="1">
    <location>
        <begin position="38"/>
        <end position="65"/>
    </location>
</feature>
<evidence type="ECO:0000313" key="4">
    <source>
        <dbReference type="EMBL" id="CAK8680033.1"/>
    </source>
</evidence>
<gene>
    <name evidence="4" type="ORF">CVLEPA_LOCUS10326</name>
</gene>
<evidence type="ECO:0000313" key="5">
    <source>
        <dbReference type="Proteomes" id="UP001642483"/>
    </source>
</evidence>
<proteinExistence type="predicted"/>
<dbReference type="SUPFAM" id="SSF49785">
    <property type="entry name" value="Galactose-binding domain-like"/>
    <property type="match status" value="1"/>
</dbReference>
<evidence type="ECO:0000259" key="3">
    <source>
        <dbReference type="PROSITE" id="PS50022"/>
    </source>
</evidence>
<evidence type="ECO:0000256" key="2">
    <source>
        <dbReference type="SAM" id="SignalP"/>
    </source>
</evidence>
<feature type="domain" description="F5/8 type C" evidence="3">
    <location>
        <begin position="102"/>
        <end position="258"/>
    </location>
</feature>
<keyword evidence="5" id="KW-1185">Reference proteome</keyword>
<dbReference type="InterPro" id="IPR000421">
    <property type="entry name" value="FA58C"/>
</dbReference>
<dbReference type="PANTHER" id="PTHR24543:SF325">
    <property type="entry name" value="F5_8 TYPE C DOMAIN-CONTAINING PROTEIN"/>
    <property type="match status" value="1"/>
</dbReference>
<reference evidence="4 5" key="1">
    <citation type="submission" date="2024-02" db="EMBL/GenBank/DDBJ databases">
        <authorList>
            <person name="Daric V."/>
            <person name="Darras S."/>
        </authorList>
    </citation>
    <scope>NUCLEOTIDE SEQUENCE [LARGE SCALE GENOMIC DNA]</scope>
</reference>
<feature type="compositionally biased region" description="Low complexity" evidence="1">
    <location>
        <begin position="46"/>
        <end position="58"/>
    </location>
</feature>
<protein>
    <recommendedName>
        <fullName evidence="3">F5/8 type C domain-containing protein</fullName>
    </recommendedName>
</protein>
<comment type="caution">
    <text evidence="4">The sequence shown here is derived from an EMBL/GenBank/DDBJ whole genome shotgun (WGS) entry which is preliminary data.</text>
</comment>